<sequence length="72" mass="8330">MDDLREPENSALWNKVVKLDEPTKKLLMDLQKRWLNEYEANRAKLLCELAQIARFENEAGGKQKTGLATAQR</sequence>
<reference evidence="2" key="1">
    <citation type="submission" date="2022-11" db="UniProtKB">
        <authorList>
            <consortium name="WormBaseParasite"/>
        </authorList>
    </citation>
    <scope>IDENTIFICATION</scope>
</reference>
<evidence type="ECO:0000313" key="1">
    <source>
        <dbReference type="Proteomes" id="UP000887576"/>
    </source>
</evidence>
<name>A0AC34PWV8_9BILA</name>
<protein>
    <submittedName>
        <fullName evidence="2">Uncharacterized protein</fullName>
    </submittedName>
</protein>
<dbReference type="Proteomes" id="UP000887576">
    <property type="component" value="Unplaced"/>
</dbReference>
<organism evidence="1 2">
    <name type="scientific">Panagrolaimus sp. JU765</name>
    <dbReference type="NCBI Taxonomy" id="591449"/>
    <lineage>
        <taxon>Eukaryota</taxon>
        <taxon>Metazoa</taxon>
        <taxon>Ecdysozoa</taxon>
        <taxon>Nematoda</taxon>
        <taxon>Chromadorea</taxon>
        <taxon>Rhabditida</taxon>
        <taxon>Tylenchina</taxon>
        <taxon>Panagrolaimomorpha</taxon>
        <taxon>Panagrolaimoidea</taxon>
        <taxon>Panagrolaimidae</taxon>
        <taxon>Panagrolaimus</taxon>
    </lineage>
</organism>
<evidence type="ECO:0000313" key="2">
    <source>
        <dbReference type="WBParaSite" id="JU765_v2.g10739.t1"/>
    </source>
</evidence>
<accession>A0AC34PWV8</accession>
<dbReference type="WBParaSite" id="JU765_v2.g10739.t1">
    <property type="protein sequence ID" value="JU765_v2.g10739.t1"/>
    <property type="gene ID" value="JU765_v2.g10739"/>
</dbReference>
<proteinExistence type="predicted"/>